<sequence>MTDPALSAAIRAALAANPARVQRLEHEGRVIWIKRPERLAGLRRLQKGDPARAFAAEMAGLRALAAAGCPVPDILDAGPAHLAVEDAGLSLAAILREGEGSAARRITVLAEAGHALARLHLSGHSHGRPAPRDLCWDGRRIVFIDPERYAAARNTPAGHADDLLLFALGAHAVSQEPRPEIDAALGAYRRAAGPELWSAALARAGRLRWFDWLSRPLQMRRPGKAKEFKAIPLTRAALARAASG</sequence>
<evidence type="ECO:0000313" key="1">
    <source>
        <dbReference type="EMBL" id="KAF0676128.1"/>
    </source>
</evidence>
<evidence type="ECO:0000313" key="2">
    <source>
        <dbReference type="Proteomes" id="UP000698242"/>
    </source>
</evidence>
<reference evidence="1" key="1">
    <citation type="submission" date="2013-03" db="EMBL/GenBank/DDBJ databases">
        <title>Genome Sequence of the Profundibacterium mesophilum strain KAUST100406-0324T from Red Sea, a novel genus in the family Rhodobacteraceae.</title>
        <authorList>
            <person name="Essack M."/>
            <person name="Alam I."/>
            <person name="Lafi F."/>
            <person name="Alawi W."/>
            <person name="Kamanu F."/>
            <person name="Al-Suwailem A."/>
            <person name="Lee O.O."/>
            <person name="Xu Y."/>
            <person name="Bajic V."/>
            <person name="Qian P.-Y."/>
            <person name="Archer J."/>
        </authorList>
    </citation>
    <scope>NUCLEOTIDE SEQUENCE</scope>
    <source>
        <strain evidence="1">KAUST100406-0324</strain>
    </source>
</reference>
<organism evidence="1 2">
    <name type="scientific">Profundibacterium mesophilum KAUST100406-0324</name>
    <dbReference type="NCBI Taxonomy" id="1037889"/>
    <lineage>
        <taxon>Bacteria</taxon>
        <taxon>Pseudomonadati</taxon>
        <taxon>Pseudomonadota</taxon>
        <taxon>Alphaproteobacteria</taxon>
        <taxon>Rhodobacterales</taxon>
        <taxon>Roseobacteraceae</taxon>
        <taxon>Profundibacterium</taxon>
    </lineage>
</organism>
<accession>A0A921NV20</accession>
<dbReference type="AlphaFoldDB" id="A0A921NV20"/>
<dbReference type="SUPFAM" id="SSF56112">
    <property type="entry name" value="Protein kinase-like (PK-like)"/>
    <property type="match status" value="1"/>
</dbReference>
<protein>
    <recommendedName>
        <fullName evidence="3">Serine/threonine protein phosphatase</fullName>
    </recommendedName>
</protein>
<keyword evidence="2" id="KW-1185">Reference proteome</keyword>
<proteinExistence type="predicted"/>
<comment type="caution">
    <text evidence="1">The sequence shown here is derived from an EMBL/GenBank/DDBJ whole genome shotgun (WGS) entry which is preliminary data.</text>
</comment>
<evidence type="ECO:0008006" key="3">
    <source>
        <dbReference type="Google" id="ProtNLM"/>
    </source>
</evidence>
<name>A0A921NV20_9RHOB</name>
<dbReference type="RefSeq" id="WP_159964906.1">
    <property type="nucleotide sequence ID" value="NZ_APKE01000016.1"/>
</dbReference>
<gene>
    <name evidence="1" type="ORF">PMES_01447</name>
</gene>
<dbReference type="Proteomes" id="UP000698242">
    <property type="component" value="Unassembled WGS sequence"/>
</dbReference>
<dbReference type="Gene3D" id="3.30.200.20">
    <property type="entry name" value="Phosphorylase Kinase, domain 1"/>
    <property type="match status" value="1"/>
</dbReference>
<dbReference type="EMBL" id="APKE01000016">
    <property type="protein sequence ID" value="KAF0676128.1"/>
    <property type="molecule type" value="Genomic_DNA"/>
</dbReference>
<dbReference type="OrthoDB" id="7839681at2"/>
<dbReference type="InterPro" id="IPR011009">
    <property type="entry name" value="Kinase-like_dom_sf"/>
</dbReference>